<dbReference type="Pfam" id="PF02754">
    <property type="entry name" value="CCG"/>
    <property type="match status" value="1"/>
</dbReference>
<dbReference type="STRING" id="1653476.THC_1642"/>
<keyword evidence="8" id="KW-1185">Reference proteome</keyword>
<dbReference type="InterPro" id="IPR004017">
    <property type="entry name" value="Cys_rich_dom"/>
</dbReference>
<evidence type="ECO:0000256" key="1">
    <source>
        <dbReference type="ARBA" id="ARBA00022485"/>
    </source>
</evidence>
<proteinExistence type="predicted"/>
<dbReference type="OrthoDB" id="9770306at2"/>
<dbReference type="PANTHER" id="PTHR32479">
    <property type="entry name" value="GLYCOLATE OXIDASE IRON-SULFUR SUBUNIT"/>
    <property type="match status" value="1"/>
</dbReference>
<evidence type="ECO:0000313" key="7">
    <source>
        <dbReference type="EMBL" id="BAU24002.1"/>
    </source>
</evidence>
<keyword evidence="2" id="KW-0479">Metal-binding</keyword>
<evidence type="ECO:0000256" key="2">
    <source>
        <dbReference type="ARBA" id="ARBA00022723"/>
    </source>
</evidence>
<dbReference type="GO" id="GO:0051539">
    <property type="term" value="F:4 iron, 4 sulfur cluster binding"/>
    <property type="evidence" value="ECO:0007669"/>
    <property type="project" value="UniProtKB-KW"/>
</dbReference>
<name>A0A0U5APX3_9BACT</name>
<feature type="domain" description="4Fe-4S ferredoxin-type" evidence="6">
    <location>
        <begin position="1"/>
        <end position="29"/>
    </location>
</feature>
<organism evidence="7 8">
    <name type="scientific">Caldimicrobium thiodismutans</name>
    <dbReference type="NCBI Taxonomy" id="1653476"/>
    <lineage>
        <taxon>Bacteria</taxon>
        <taxon>Pseudomonadati</taxon>
        <taxon>Thermodesulfobacteriota</taxon>
        <taxon>Thermodesulfobacteria</taxon>
        <taxon>Thermodesulfobacteriales</taxon>
        <taxon>Thermodesulfobacteriaceae</taxon>
        <taxon>Caldimicrobium</taxon>
    </lineage>
</organism>
<keyword evidence="3" id="KW-0677">Repeat</keyword>
<evidence type="ECO:0000256" key="5">
    <source>
        <dbReference type="ARBA" id="ARBA00023014"/>
    </source>
</evidence>
<keyword evidence="4" id="KW-0408">Iron</keyword>
<keyword evidence="1" id="KW-0004">4Fe-4S</keyword>
<dbReference type="InterPro" id="IPR017900">
    <property type="entry name" value="4Fe4S_Fe_S_CS"/>
</dbReference>
<dbReference type="Proteomes" id="UP000068196">
    <property type="component" value="Chromosome"/>
</dbReference>
<gene>
    <name evidence="7" type="ORF">THC_1642</name>
</gene>
<dbReference type="PROSITE" id="PS51379">
    <property type="entry name" value="4FE4S_FER_2"/>
    <property type="match status" value="2"/>
</dbReference>
<sequence>MNREAPDLCVRCGKCIPHCPSFRFFLQEGFSPRGRNFLFARGITSKSYDFCLFCERCAQVCPYGLSFPHTYLQRIFKSESLEYPYFENALSLLFLHPKGRYLYKKFDESIFDDYATGDFYLYASCGLKHLYPSALFQFLEKIKTLKLIPHLPSGQDCCGIPWVSLRSYQTLKRHALRKLELFSERKPLVTFCATCYWVLKRVYPLLFEGEAESESILELSERTFFVTEFLESQLGLSLEFKGDPKILYHLPCHLKSPLTSIEKGIKNKFKAQDFCCGSAKPTLWLRGFQKEFFRLWKGKLLGKKILATSCTGCYLNFSLLLKRPPEVKHWMELWK</sequence>
<dbReference type="InterPro" id="IPR017896">
    <property type="entry name" value="4Fe4S_Fe-S-bd"/>
</dbReference>
<evidence type="ECO:0000259" key="6">
    <source>
        <dbReference type="PROSITE" id="PS51379"/>
    </source>
</evidence>
<dbReference type="EMBL" id="AP014945">
    <property type="protein sequence ID" value="BAU24002.1"/>
    <property type="molecule type" value="Genomic_DNA"/>
</dbReference>
<protein>
    <recommendedName>
        <fullName evidence="6">4Fe-4S ferredoxin-type domain-containing protein</fullName>
    </recommendedName>
</protein>
<dbReference type="Pfam" id="PF12838">
    <property type="entry name" value="Fer4_7"/>
    <property type="match status" value="1"/>
</dbReference>
<dbReference type="PANTHER" id="PTHR32479:SF19">
    <property type="entry name" value="ANAEROBIC GLYCEROL-3-PHOSPHATE DEHYDROGENASE SUBUNIT C"/>
    <property type="match status" value="1"/>
</dbReference>
<dbReference type="Gene3D" id="3.30.70.20">
    <property type="match status" value="1"/>
</dbReference>
<dbReference type="AlphaFoldDB" id="A0A0U5APX3"/>
<feature type="domain" description="4Fe-4S ferredoxin-type" evidence="6">
    <location>
        <begin position="42"/>
        <end position="71"/>
    </location>
</feature>
<dbReference type="KEGG" id="cthi:THC_1642"/>
<keyword evidence="5" id="KW-0411">Iron-sulfur</keyword>
<evidence type="ECO:0000256" key="4">
    <source>
        <dbReference type="ARBA" id="ARBA00023004"/>
    </source>
</evidence>
<dbReference type="SUPFAM" id="SSF54862">
    <property type="entry name" value="4Fe-4S ferredoxins"/>
    <property type="match status" value="1"/>
</dbReference>
<dbReference type="RefSeq" id="WP_068515973.1">
    <property type="nucleotide sequence ID" value="NZ_AP014945.1"/>
</dbReference>
<dbReference type="PROSITE" id="PS00198">
    <property type="entry name" value="4FE4S_FER_1"/>
    <property type="match status" value="1"/>
</dbReference>
<evidence type="ECO:0000256" key="3">
    <source>
        <dbReference type="ARBA" id="ARBA00022737"/>
    </source>
</evidence>
<reference evidence="7 8" key="1">
    <citation type="journal article" date="2016" name="Int. J. Syst. Evol. Microbiol.">
        <title>Caldimicrobium thiodismutans sp. nov., a sulfur-disproportionating bacterium isolated from a hot spring, and emended description of the genus Caldimicrobium.</title>
        <authorList>
            <person name="Kojima H."/>
            <person name="Umezawa K."/>
            <person name="Fukui M."/>
        </authorList>
    </citation>
    <scope>NUCLEOTIDE SEQUENCE [LARGE SCALE GENOMIC DNA]</scope>
    <source>
        <strain evidence="7 8">TF1</strain>
    </source>
</reference>
<evidence type="ECO:0000313" key="8">
    <source>
        <dbReference type="Proteomes" id="UP000068196"/>
    </source>
</evidence>
<dbReference type="GO" id="GO:0046872">
    <property type="term" value="F:metal ion binding"/>
    <property type="evidence" value="ECO:0007669"/>
    <property type="project" value="UniProtKB-KW"/>
</dbReference>
<dbReference type="GO" id="GO:0016491">
    <property type="term" value="F:oxidoreductase activity"/>
    <property type="evidence" value="ECO:0007669"/>
    <property type="project" value="UniProtKB-ARBA"/>
</dbReference>
<accession>A0A0U5APX3</accession>
<reference evidence="8" key="2">
    <citation type="journal article" date="2016" name="Int. J. Syst. Evol. Microbiol.">
        <title>Caldimicrobium thiodismutans sp. nov., a sulfur-disproportionating bacterium isolated from a hot spring.</title>
        <authorList>
            <person name="Kojima H."/>
            <person name="Umezawa K."/>
            <person name="Fukui M."/>
        </authorList>
    </citation>
    <scope>NUCLEOTIDE SEQUENCE [LARGE SCALE GENOMIC DNA]</scope>
    <source>
        <strain evidence="8">TF1</strain>
    </source>
</reference>